<accession>A0A7J4TNP6</accession>
<evidence type="ECO:0000259" key="2">
    <source>
        <dbReference type="PROSITE" id="PS50006"/>
    </source>
</evidence>
<name>A0A7J4TNP6_9EURY</name>
<gene>
    <name evidence="3" type="ORF">HA271_08655</name>
</gene>
<feature type="transmembrane region" description="Helical" evidence="1">
    <location>
        <begin position="6"/>
        <end position="22"/>
    </location>
</feature>
<dbReference type="PROSITE" id="PS50006">
    <property type="entry name" value="FHA_DOMAIN"/>
    <property type="match status" value="1"/>
</dbReference>
<dbReference type="Gene3D" id="2.60.200.20">
    <property type="match status" value="1"/>
</dbReference>
<feature type="domain" description="FHA" evidence="2">
    <location>
        <begin position="64"/>
        <end position="115"/>
    </location>
</feature>
<keyword evidence="1" id="KW-0472">Membrane</keyword>
<dbReference type="InterPro" id="IPR008984">
    <property type="entry name" value="SMAD_FHA_dom_sf"/>
</dbReference>
<dbReference type="EMBL" id="DUHE01000243">
    <property type="protein sequence ID" value="HII84879.1"/>
    <property type="molecule type" value="Genomic_DNA"/>
</dbReference>
<evidence type="ECO:0000313" key="3">
    <source>
        <dbReference type="EMBL" id="HII84879.1"/>
    </source>
</evidence>
<evidence type="ECO:0000313" key="4">
    <source>
        <dbReference type="Proteomes" id="UP000586031"/>
    </source>
</evidence>
<evidence type="ECO:0000256" key="1">
    <source>
        <dbReference type="SAM" id="Phobius"/>
    </source>
</evidence>
<sequence length="144" mass="16588">MLNFIYALLLAIIAAVLINYFYKRHSAKSKMLQTTVTPPLQSSQSQAKLILKEKHEFIIKEYERVFGREDFVGVLVADDLLFIGKKHFKISKKDDGFYIKDLKTKNGTKINSKDLKGHESVRLHDGDNILVADVLNIRYTEEMI</sequence>
<proteinExistence type="predicted"/>
<dbReference type="SUPFAM" id="SSF49879">
    <property type="entry name" value="SMAD/FHA domain"/>
    <property type="match status" value="1"/>
</dbReference>
<dbReference type="Proteomes" id="UP000586031">
    <property type="component" value="Unassembled WGS sequence"/>
</dbReference>
<keyword evidence="1" id="KW-1133">Transmembrane helix</keyword>
<dbReference type="AlphaFoldDB" id="A0A7J4TNP6"/>
<keyword evidence="1" id="KW-0812">Transmembrane</keyword>
<dbReference type="SMART" id="SM00240">
    <property type="entry name" value="FHA"/>
    <property type="match status" value="1"/>
</dbReference>
<comment type="caution">
    <text evidence="3">The sequence shown here is derived from an EMBL/GenBank/DDBJ whole genome shotgun (WGS) entry which is preliminary data.</text>
</comment>
<reference evidence="4" key="1">
    <citation type="journal article" date="2020" name="bioRxiv">
        <title>A rank-normalized archaeal taxonomy based on genome phylogeny resolves widespread incomplete and uneven classifications.</title>
        <authorList>
            <person name="Rinke C."/>
            <person name="Chuvochina M."/>
            <person name="Mussig A.J."/>
            <person name="Chaumeil P.-A."/>
            <person name="Waite D.W."/>
            <person name="Whitman W.B."/>
            <person name="Parks D.H."/>
            <person name="Hugenholtz P."/>
        </authorList>
    </citation>
    <scope>NUCLEOTIDE SEQUENCE [LARGE SCALE GENOMIC DNA]</scope>
</reference>
<dbReference type="Pfam" id="PF00498">
    <property type="entry name" value="FHA"/>
    <property type="match status" value="1"/>
</dbReference>
<dbReference type="InterPro" id="IPR000253">
    <property type="entry name" value="FHA_dom"/>
</dbReference>
<dbReference type="CDD" id="cd00060">
    <property type="entry name" value="FHA"/>
    <property type="match status" value="1"/>
</dbReference>
<organism evidence="3 4">
    <name type="scientific">Methanobacterium subterraneum</name>
    <dbReference type="NCBI Taxonomy" id="59277"/>
    <lineage>
        <taxon>Archaea</taxon>
        <taxon>Methanobacteriati</taxon>
        <taxon>Methanobacteriota</taxon>
        <taxon>Methanomada group</taxon>
        <taxon>Methanobacteria</taxon>
        <taxon>Methanobacteriales</taxon>
        <taxon>Methanobacteriaceae</taxon>
        <taxon>Methanobacterium</taxon>
    </lineage>
</organism>
<protein>
    <submittedName>
        <fullName evidence="3">FHA domain-containing protein</fullName>
    </submittedName>
</protein>